<keyword evidence="2" id="KW-0472">Membrane</keyword>
<keyword evidence="2" id="KW-0812">Transmembrane</keyword>
<evidence type="ECO:0000256" key="1">
    <source>
        <dbReference type="SAM" id="MobiDB-lite"/>
    </source>
</evidence>
<name>A0AA36FBT2_OCTVU</name>
<feature type="compositionally biased region" description="Polar residues" evidence="1">
    <location>
        <begin position="61"/>
        <end position="73"/>
    </location>
</feature>
<accession>A0AA36FBT2</accession>
<evidence type="ECO:0000256" key="2">
    <source>
        <dbReference type="SAM" id="Phobius"/>
    </source>
</evidence>
<feature type="transmembrane region" description="Helical" evidence="2">
    <location>
        <begin position="6"/>
        <end position="26"/>
    </location>
</feature>
<dbReference type="AlphaFoldDB" id="A0AA36FBT2"/>
<proteinExistence type="predicted"/>
<gene>
    <name evidence="3" type="ORF">OCTVUL_1B023709</name>
</gene>
<protein>
    <submittedName>
        <fullName evidence="3">Uncharacterized protein</fullName>
    </submittedName>
</protein>
<dbReference type="Proteomes" id="UP001162480">
    <property type="component" value="Chromosome 13"/>
</dbReference>
<organism evidence="3 4">
    <name type="scientific">Octopus vulgaris</name>
    <name type="common">Common octopus</name>
    <dbReference type="NCBI Taxonomy" id="6645"/>
    <lineage>
        <taxon>Eukaryota</taxon>
        <taxon>Metazoa</taxon>
        <taxon>Spiralia</taxon>
        <taxon>Lophotrochozoa</taxon>
        <taxon>Mollusca</taxon>
        <taxon>Cephalopoda</taxon>
        <taxon>Coleoidea</taxon>
        <taxon>Octopodiformes</taxon>
        <taxon>Octopoda</taxon>
        <taxon>Incirrata</taxon>
        <taxon>Octopodidae</taxon>
        <taxon>Octopus</taxon>
    </lineage>
</organism>
<reference evidence="3" key="1">
    <citation type="submission" date="2023-08" db="EMBL/GenBank/DDBJ databases">
        <authorList>
            <person name="Alioto T."/>
            <person name="Alioto T."/>
            <person name="Gomez Garrido J."/>
        </authorList>
    </citation>
    <scope>NUCLEOTIDE SEQUENCE</scope>
</reference>
<dbReference type="EMBL" id="OX597826">
    <property type="protein sequence ID" value="CAI9731752.1"/>
    <property type="molecule type" value="Genomic_DNA"/>
</dbReference>
<keyword evidence="4" id="KW-1185">Reference proteome</keyword>
<sequence length="241" mass="27562">MNTTMYGVNIIFYSAIMVCLGTGAIMNLEPKMTEDEIVYERAVLKKLTKNLQIDRMIENNAADNEPQNENPTNEVAEKDGLKNSAQMQCSWKGNAGKCCTYLRHLPKLCVRMAAFEYMLQFSIELGGFVLIHRTYHGTFSKTYSFHYGTVHIQFKFVVERISHRHLKACFKISYEVQSYHFSKSLGCINKHFPAIENIHVNSISDLSSNGKISFEAQEFETGNLNSMEYLGEENQNKNVLI</sequence>
<keyword evidence="2" id="KW-1133">Transmembrane helix</keyword>
<evidence type="ECO:0000313" key="4">
    <source>
        <dbReference type="Proteomes" id="UP001162480"/>
    </source>
</evidence>
<feature type="region of interest" description="Disordered" evidence="1">
    <location>
        <begin position="59"/>
        <end position="78"/>
    </location>
</feature>
<evidence type="ECO:0000313" key="3">
    <source>
        <dbReference type="EMBL" id="CAI9731752.1"/>
    </source>
</evidence>